<dbReference type="AlphaFoldDB" id="A0A4U5NSZ7"/>
<dbReference type="Gene3D" id="1.10.8.60">
    <property type="match status" value="1"/>
</dbReference>
<protein>
    <submittedName>
        <fullName evidence="1">Uncharacterized protein</fullName>
    </submittedName>
</protein>
<evidence type="ECO:0000313" key="1">
    <source>
        <dbReference type="EMBL" id="TKR86639.1"/>
    </source>
</evidence>
<name>A0A4U5NSZ7_STECR</name>
<dbReference type="EMBL" id="AZBU02000003">
    <property type="protein sequence ID" value="TKR86639.1"/>
    <property type="molecule type" value="Genomic_DNA"/>
</dbReference>
<gene>
    <name evidence="1" type="ORF">L596_011189</name>
</gene>
<reference evidence="1 2" key="2">
    <citation type="journal article" date="2019" name="G3 (Bethesda)">
        <title>Hybrid Assembly of the Genome of the Entomopathogenic Nematode Steinernema carpocapsae Identifies the X-Chromosome.</title>
        <authorList>
            <person name="Serra L."/>
            <person name="Macchietto M."/>
            <person name="Macias-Munoz A."/>
            <person name="McGill C.J."/>
            <person name="Rodriguez I.M."/>
            <person name="Rodriguez B."/>
            <person name="Murad R."/>
            <person name="Mortazavi A."/>
        </authorList>
    </citation>
    <scope>NUCLEOTIDE SEQUENCE [LARGE SCALE GENOMIC DNA]</scope>
    <source>
        <strain evidence="1 2">ALL</strain>
    </source>
</reference>
<proteinExistence type="predicted"/>
<comment type="caution">
    <text evidence="1">The sequence shown here is derived from an EMBL/GenBank/DDBJ whole genome shotgun (WGS) entry which is preliminary data.</text>
</comment>
<dbReference type="Proteomes" id="UP000298663">
    <property type="component" value="Unassembled WGS sequence"/>
</dbReference>
<keyword evidence="2" id="KW-1185">Reference proteome</keyword>
<sequence length="81" mass="8897">MLEIAKECPTVMSGADLYSLISRATMEAVRVAVGKIESNEANESDVSITVKMEYLREVLTKMSSSLSPEDIAHYSSLQNKV</sequence>
<reference evidence="1 2" key="1">
    <citation type="journal article" date="2015" name="Genome Biol.">
        <title>Comparative genomics of Steinernema reveals deeply conserved gene regulatory networks.</title>
        <authorList>
            <person name="Dillman A.R."/>
            <person name="Macchietto M."/>
            <person name="Porter C.F."/>
            <person name="Rogers A."/>
            <person name="Williams B."/>
            <person name="Antoshechkin I."/>
            <person name="Lee M.M."/>
            <person name="Goodwin Z."/>
            <person name="Lu X."/>
            <person name="Lewis E.E."/>
            <person name="Goodrich-Blair H."/>
            <person name="Stock S.P."/>
            <person name="Adams B.J."/>
            <person name="Sternberg P.W."/>
            <person name="Mortazavi A."/>
        </authorList>
    </citation>
    <scope>NUCLEOTIDE SEQUENCE [LARGE SCALE GENOMIC DNA]</scope>
    <source>
        <strain evidence="1 2">ALL</strain>
    </source>
</reference>
<evidence type="ECO:0000313" key="2">
    <source>
        <dbReference type="Proteomes" id="UP000298663"/>
    </source>
</evidence>
<organism evidence="1 2">
    <name type="scientific">Steinernema carpocapsae</name>
    <name type="common">Entomopathogenic nematode</name>
    <dbReference type="NCBI Taxonomy" id="34508"/>
    <lineage>
        <taxon>Eukaryota</taxon>
        <taxon>Metazoa</taxon>
        <taxon>Ecdysozoa</taxon>
        <taxon>Nematoda</taxon>
        <taxon>Chromadorea</taxon>
        <taxon>Rhabditida</taxon>
        <taxon>Tylenchina</taxon>
        <taxon>Panagrolaimomorpha</taxon>
        <taxon>Strongyloidoidea</taxon>
        <taxon>Steinernematidae</taxon>
        <taxon>Steinernema</taxon>
    </lineage>
</organism>
<accession>A0A4U5NSZ7</accession>